<gene>
    <name evidence="1" type="ORF">DFR24_2623</name>
</gene>
<dbReference type="Proteomes" id="UP000295341">
    <property type="component" value="Unassembled WGS sequence"/>
</dbReference>
<evidence type="ECO:0000313" key="2">
    <source>
        <dbReference type="Proteomes" id="UP000295341"/>
    </source>
</evidence>
<accession>A0A4V3F599</accession>
<dbReference type="OrthoDB" id="7064156at2"/>
<reference evidence="1 2" key="1">
    <citation type="submission" date="2019-03" db="EMBL/GenBank/DDBJ databases">
        <title>Genomic Encyclopedia of Type Strains, Phase IV (KMG-IV): sequencing the most valuable type-strain genomes for metagenomic binning, comparative biology and taxonomic classification.</title>
        <authorList>
            <person name="Goeker M."/>
        </authorList>
    </citation>
    <scope>NUCLEOTIDE SEQUENCE [LARGE SCALE GENOMIC DNA]</scope>
    <source>
        <strain evidence="1 2">DSM 26377</strain>
    </source>
</reference>
<dbReference type="EMBL" id="SOBT01000009">
    <property type="protein sequence ID" value="TDU28256.1"/>
    <property type="molecule type" value="Genomic_DNA"/>
</dbReference>
<evidence type="ECO:0000313" key="1">
    <source>
        <dbReference type="EMBL" id="TDU28256.1"/>
    </source>
</evidence>
<keyword evidence="2" id="KW-1185">Reference proteome</keyword>
<protein>
    <submittedName>
        <fullName evidence="1">Uncharacterized protein</fullName>
    </submittedName>
</protein>
<dbReference type="RefSeq" id="WP_133881822.1">
    <property type="nucleotide sequence ID" value="NZ_MWIN01000005.1"/>
</dbReference>
<name>A0A4V3F599_9GAMM</name>
<proteinExistence type="predicted"/>
<dbReference type="AlphaFoldDB" id="A0A4V3F599"/>
<organism evidence="1 2">
    <name type="scientific">Panacagrimonas perspica</name>
    <dbReference type="NCBI Taxonomy" id="381431"/>
    <lineage>
        <taxon>Bacteria</taxon>
        <taxon>Pseudomonadati</taxon>
        <taxon>Pseudomonadota</taxon>
        <taxon>Gammaproteobacteria</taxon>
        <taxon>Nevskiales</taxon>
        <taxon>Nevskiaceae</taxon>
        <taxon>Panacagrimonas</taxon>
    </lineage>
</organism>
<sequence>MHPVHDQKEANKFLEGGVFYPTGHIVAAFENASAAKKAQGVLTRGQWPEDHVLYVDAASMADEAEENLQDASFLSAGASVPARQKQLELAKAGCHFLLIFAPETDDQERAMSLLNGHAVVYAAKYNRLIIENLVKDIHSSADKQAARSP</sequence>
<comment type="caution">
    <text evidence="1">The sequence shown here is derived from an EMBL/GenBank/DDBJ whole genome shotgun (WGS) entry which is preliminary data.</text>
</comment>